<comment type="similarity">
    <text evidence="1">Belongs to the methylmalonyl-CoA epimerase family.</text>
</comment>
<gene>
    <name evidence="4" type="ORF">BB560_004029</name>
</gene>
<dbReference type="Gene3D" id="3.10.180.10">
    <property type="entry name" value="2,3-Dihydroxybiphenyl 1,2-Dioxygenase, domain 1"/>
    <property type="match status" value="1"/>
</dbReference>
<dbReference type="Pfam" id="PF13669">
    <property type="entry name" value="Glyoxalase_4"/>
    <property type="match status" value="1"/>
</dbReference>
<dbReference type="EMBL" id="MBFS01000997">
    <property type="protein sequence ID" value="PVV01550.1"/>
    <property type="molecule type" value="Genomic_DNA"/>
</dbReference>
<evidence type="ECO:0000313" key="4">
    <source>
        <dbReference type="EMBL" id="PVV01550.1"/>
    </source>
</evidence>
<dbReference type="Proteomes" id="UP000245609">
    <property type="component" value="Unassembled WGS sequence"/>
</dbReference>
<feature type="domain" description="VOC" evidence="3">
    <location>
        <begin position="45"/>
        <end position="175"/>
    </location>
</feature>
<dbReference type="SUPFAM" id="SSF54593">
    <property type="entry name" value="Glyoxalase/Bleomycin resistance protein/Dihydroxybiphenyl dioxygenase"/>
    <property type="match status" value="1"/>
</dbReference>
<dbReference type="InterPro" id="IPR037523">
    <property type="entry name" value="VOC_core"/>
</dbReference>
<dbReference type="PANTHER" id="PTHR43048">
    <property type="entry name" value="METHYLMALONYL-COA EPIMERASE"/>
    <property type="match status" value="1"/>
</dbReference>
<evidence type="ECO:0000256" key="1">
    <source>
        <dbReference type="ARBA" id="ARBA00009308"/>
    </source>
</evidence>
<organism evidence="4 5">
    <name type="scientific">Smittium megazygosporum</name>
    <dbReference type="NCBI Taxonomy" id="133381"/>
    <lineage>
        <taxon>Eukaryota</taxon>
        <taxon>Fungi</taxon>
        <taxon>Fungi incertae sedis</taxon>
        <taxon>Zoopagomycota</taxon>
        <taxon>Kickxellomycotina</taxon>
        <taxon>Harpellomycetes</taxon>
        <taxon>Harpellales</taxon>
        <taxon>Legeriomycetaceae</taxon>
        <taxon>Smittium</taxon>
    </lineage>
</organism>
<name>A0A2T9ZAG3_9FUNG</name>
<dbReference type="GO" id="GO:0004493">
    <property type="term" value="F:methylmalonyl-CoA epimerase activity"/>
    <property type="evidence" value="ECO:0007669"/>
    <property type="project" value="TreeGrafter"/>
</dbReference>
<dbReference type="PANTHER" id="PTHR43048:SF3">
    <property type="entry name" value="METHYLMALONYL-COA EPIMERASE, MITOCHONDRIAL"/>
    <property type="match status" value="1"/>
</dbReference>
<accession>A0A2T9ZAG3</accession>
<dbReference type="InterPro" id="IPR029068">
    <property type="entry name" value="Glyas_Bleomycin-R_OHBP_Dase"/>
</dbReference>
<evidence type="ECO:0000256" key="2">
    <source>
        <dbReference type="ARBA" id="ARBA00022723"/>
    </source>
</evidence>
<dbReference type="PROSITE" id="PS51819">
    <property type="entry name" value="VOC"/>
    <property type="match status" value="1"/>
</dbReference>
<sequence length="177" mass="19358">MSKSDSNCANANTSNAAQLISAAGVDSNIIDQAQKSEFNYLSLGNLGHVAIATNDAEKQKMFYQTVLGIKPEQITESNSPKFGMKIVFIKLPNIYIELIEPLQNSGTVYDFLQKNPNGGLHHICILVKDIKEAVETARKHNVRTLTEITTGVYGKSVVTLNPEDCFGVAVELEQAEE</sequence>
<dbReference type="GO" id="GO:0046872">
    <property type="term" value="F:metal ion binding"/>
    <property type="evidence" value="ECO:0007669"/>
    <property type="project" value="UniProtKB-KW"/>
</dbReference>
<dbReference type="GO" id="GO:0046491">
    <property type="term" value="P:L-methylmalonyl-CoA metabolic process"/>
    <property type="evidence" value="ECO:0007669"/>
    <property type="project" value="TreeGrafter"/>
</dbReference>
<evidence type="ECO:0000313" key="5">
    <source>
        <dbReference type="Proteomes" id="UP000245609"/>
    </source>
</evidence>
<keyword evidence="2" id="KW-0479">Metal-binding</keyword>
<dbReference type="STRING" id="133381.A0A2T9ZAG3"/>
<proteinExistence type="inferred from homology"/>
<evidence type="ECO:0000259" key="3">
    <source>
        <dbReference type="PROSITE" id="PS51819"/>
    </source>
</evidence>
<dbReference type="OrthoDB" id="16820at2759"/>
<reference evidence="4 5" key="1">
    <citation type="journal article" date="2018" name="MBio">
        <title>Comparative Genomics Reveals the Core Gene Toolbox for the Fungus-Insect Symbiosis.</title>
        <authorList>
            <person name="Wang Y."/>
            <person name="Stata M."/>
            <person name="Wang W."/>
            <person name="Stajich J.E."/>
            <person name="White M.M."/>
            <person name="Moncalvo J.M."/>
        </authorList>
    </citation>
    <scope>NUCLEOTIDE SEQUENCE [LARGE SCALE GENOMIC DNA]</scope>
    <source>
        <strain evidence="4 5">SC-DP-2</strain>
    </source>
</reference>
<comment type="caution">
    <text evidence="4">The sequence shown here is derived from an EMBL/GenBank/DDBJ whole genome shotgun (WGS) entry which is preliminary data.</text>
</comment>
<dbReference type="InterPro" id="IPR017515">
    <property type="entry name" value="MeMalonyl-CoA_epimerase"/>
</dbReference>
<dbReference type="CDD" id="cd07249">
    <property type="entry name" value="MMCE"/>
    <property type="match status" value="1"/>
</dbReference>
<dbReference type="AlphaFoldDB" id="A0A2T9ZAG3"/>
<dbReference type="InterPro" id="IPR051785">
    <property type="entry name" value="MMCE/EMCE_epimerase"/>
</dbReference>
<protein>
    <recommendedName>
        <fullName evidence="3">VOC domain-containing protein</fullName>
    </recommendedName>
</protein>
<keyword evidence="5" id="KW-1185">Reference proteome</keyword>